<protein>
    <recommendedName>
        <fullName evidence="3">Cytochrome c oxidase subunit Va</fullName>
    </recommendedName>
</protein>
<evidence type="ECO:0008006" key="3">
    <source>
        <dbReference type="Google" id="ProtNLM"/>
    </source>
</evidence>
<dbReference type="RefSeq" id="WP_012194843.1">
    <property type="nucleotide sequence ID" value="NC_009976.1"/>
</dbReference>
<dbReference type="KEGG" id="pmj:P9211_02871"/>
<reference evidence="1 2" key="1">
    <citation type="journal article" date="2007" name="PLoS Genet.">
        <title>Patterns and implications of gene gain and loss in the evolution of Prochlorococcus.</title>
        <authorList>
            <person name="Kettler G.C."/>
            <person name="Martiny A.C."/>
            <person name="Huang K."/>
            <person name="Zucker J."/>
            <person name="Coleman M.L."/>
            <person name="Rodrigue S."/>
            <person name="Chen F."/>
            <person name="Lapidus A."/>
            <person name="Ferriera S."/>
            <person name="Johnson J."/>
            <person name="Steglich C."/>
            <person name="Church G.M."/>
            <person name="Richardson P."/>
            <person name="Chisholm S.W."/>
        </authorList>
    </citation>
    <scope>NUCLEOTIDE SEQUENCE [LARGE SCALE GENOMIC DNA]</scope>
    <source>
        <strain evidence="2">MIT 9211</strain>
    </source>
</reference>
<dbReference type="STRING" id="93059.P9211_02871"/>
<keyword evidence="2" id="KW-1185">Reference proteome</keyword>
<evidence type="ECO:0000313" key="1">
    <source>
        <dbReference type="EMBL" id="ABX08218.1"/>
    </source>
</evidence>
<dbReference type="EMBL" id="CP000878">
    <property type="protein sequence ID" value="ABX08218.1"/>
    <property type="molecule type" value="Genomic_DNA"/>
</dbReference>
<dbReference type="HOGENOM" id="CLU_190798_0_0_3"/>
<proteinExistence type="predicted"/>
<organism evidence="1 2">
    <name type="scientific">Prochlorococcus marinus (strain MIT 9211)</name>
    <dbReference type="NCBI Taxonomy" id="93059"/>
    <lineage>
        <taxon>Bacteria</taxon>
        <taxon>Bacillati</taxon>
        <taxon>Cyanobacteriota</taxon>
        <taxon>Cyanophyceae</taxon>
        <taxon>Synechococcales</taxon>
        <taxon>Prochlorococcaceae</taxon>
        <taxon>Prochlorococcus</taxon>
    </lineage>
</organism>
<accession>A9BDN2</accession>
<gene>
    <name evidence="1" type="ordered locus">P9211_02871</name>
</gene>
<evidence type="ECO:0000313" key="2">
    <source>
        <dbReference type="Proteomes" id="UP000000788"/>
    </source>
</evidence>
<dbReference type="AlphaFoldDB" id="A9BDN2"/>
<name>A9BDN2_PROM4</name>
<dbReference type="eggNOG" id="ENOG50336I5">
    <property type="taxonomic scope" value="Bacteria"/>
</dbReference>
<dbReference type="Proteomes" id="UP000000788">
    <property type="component" value="Chromosome"/>
</dbReference>
<dbReference type="OrthoDB" id="6717844at2"/>
<sequence>MLIIEVTNAREVVRKRIGRLGERLIGKVVDPESQVEKALIQEMETAFQEFGIEARILSVQGPRLEGSESIEFPIHVREERDIKLKDG</sequence>